<gene>
    <name evidence="2" type="ORF">GCM10023175_22390</name>
</gene>
<accession>A0ABP8RQX0</accession>
<feature type="domain" description="GmrSD restriction endonucleases N-terminal" evidence="1">
    <location>
        <begin position="99"/>
        <end position="248"/>
    </location>
</feature>
<dbReference type="PANTHER" id="PTHR39639:SF1">
    <property type="entry name" value="DUF262 DOMAIN-CONTAINING PROTEIN"/>
    <property type="match status" value="1"/>
</dbReference>
<dbReference type="PANTHER" id="PTHR39639">
    <property type="entry name" value="CHROMOSOME 16, WHOLE GENOME SHOTGUN SEQUENCE"/>
    <property type="match status" value="1"/>
</dbReference>
<dbReference type="InterPro" id="IPR004919">
    <property type="entry name" value="GmrSD_N"/>
</dbReference>
<reference evidence="3" key="1">
    <citation type="journal article" date="2019" name="Int. J. Syst. Evol. Microbiol.">
        <title>The Global Catalogue of Microorganisms (GCM) 10K type strain sequencing project: providing services to taxonomists for standard genome sequencing and annotation.</title>
        <authorList>
            <consortium name="The Broad Institute Genomics Platform"/>
            <consortium name="The Broad Institute Genome Sequencing Center for Infectious Disease"/>
            <person name="Wu L."/>
            <person name="Ma J."/>
        </authorList>
    </citation>
    <scope>NUCLEOTIDE SEQUENCE [LARGE SCALE GENOMIC DNA]</scope>
    <source>
        <strain evidence="3">JCM 17906</strain>
    </source>
</reference>
<keyword evidence="3" id="KW-1185">Reference proteome</keyword>
<protein>
    <recommendedName>
        <fullName evidence="1">GmrSD restriction endonucleases N-terminal domain-containing protein</fullName>
    </recommendedName>
</protein>
<name>A0ABP8RQX0_9PSEU</name>
<sequence>MVALGEVVGTARAAILLICPPGEGFPAATSADPTRSLGLRFHTLHAGYDMLSLRDRLWYRRLTRVTEAVLDLQDELDKHRRAVDTEYFDLSIREIVRMVESNEIIVAPAYQRQFQWKPNVQSALIESLLLGLPVPAIFVATNRDGTWDVVDGLQRIATIMRFHGIDVPSSPQLQFSNDILRLSELGQLTGFNDLTLEDLPMPIRLMFGKRYIRVQVLSDKSDADVRFELFRRLNAGAVALTAQEIRACVFNGPFNLMLEDLAEQDEFQSLLKLKPQNQHDATSAELVLKFFAYFDRMEEFDGKVTKFLNSYMKTRANHTDLTAERELFLRSVRFLREVVGTGPFKRERVSTTPLNQLEAVLIGIAKVYSSGATPVRPASGWENDKVLVDASTKGTNSRSMLTKRVGRARDLFSGE</sequence>
<dbReference type="Pfam" id="PF03235">
    <property type="entry name" value="GmrSD_N"/>
    <property type="match status" value="1"/>
</dbReference>
<proteinExistence type="predicted"/>
<evidence type="ECO:0000313" key="3">
    <source>
        <dbReference type="Proteomes" id="UP001501598"/>
    </source>
</evidence>
<evidence type="ECO:0000259" key="1">
    <source>
        <dbReference type="Pfam" id="PF03235"/>
    </source>
</evidence>
<dbReference type="EMBL" id="BAABGT010000029">
    <property type="protein sequence ID" value="GAA4544354.1"/>
    <property type="molecule type" value="Genomic_DNA"/>
</dbReference>
<dbReference type="Proteomes" id="UP001501598">
    <property type="component" value="Unassembled WGS sequence"/>
</dbReference>
<organism evidence="2 3">
    <name type="scientific">Pseudonocardia xishanensis</name>
    <dbReference type="NCBI Taxonomy" id="630995"/>
    <lineage>
        <taxon>Bacteria</taxon>
        <taxon>Bacillati</taxon>
        <taxon>Actinomycetota</taxon>
        <taxon>Actinomycetes</taxon>
        <taxon>Pseudonocardiales</taxon>
        <taxon>Pseudonocardiaceae</taxon>
        <taxon>Pseudonocardia</taxon>
    </lineage>
</organism>
<evidence type="ECO:0000313" key="2">
    <source>
        <dbReference type="EMBL" id="GAA4544354.1"/>
    </source>
</evidence>
<comment type="caution">
    <text evidence="2">The sequence shown here is derived from an EMBL/GenBank/DDBJ whole genome shotgun (WGS) entry which is preliminary data.</text>
</comment>